<name>A0A679J7N6_VARPD</name>
<protein>
    <submittedName>
        <fullName evidence="1">Uncharacterized protein</fullName>
    </submittedName>
</protein>
<evidence type="ECO:0000313" key="1">
    <source>
        <dbReference type="EMBL" id="CAA2107140.1"/>
    </source>
</evidence>
<proteinExistence type="predicted"/>
<gene>
    <name evidence="1" type="ORF">VVAX_04087</name>
</gene>
<sequence length="150" mass="16543">MTTRPRLISQWQKHLKIDGREPRTLQELALAKAGYDYHRRVAEIKAISTKLALLDELVPALAARGVVFAHRDFTTYNGGKTLRMLPCALTRDNTLHEALLAVGFREIGRRDWGRGEEMVTLKFGRSLVLGIDVSKAAAPAAAPSAEVIPA</sequence>
<accession>A0A679J7N6</accession>
<organism evidence="1">
    <name type="scientific">Variovorax paradoxus</name>
    <dbReference type="NCBI Taxonomy" id="34073"/>
    <lineage>
        <taxon>Bacteria</taxon>
        <taxon>Pseudomonadati</taxon>
        <taxon>Pseudomonadota</taxon>
        <taxon>Betaproteobacteria</taxon>
        <taxon>Burkholderiales</taxon>
        <taxon>Comamonadaceae</taxon>
        <taxon>Variovorax</taxon>
    </lineage>
</organism>
<reference evidence="1" key="1">
    <citation type="submission" date="2019-12" db="EMBL/GenBank/DDBJ databases">
        <authorList>
            <person name="Cremers G."/>
        </authorList>
    </citation>
    <scope>NUCLEOTIDE SEQUENCE</scope>
    <source>
        <strain evidence="1">Vvax</strain>
    </source>
</reference>
<dbReference type="RefSeq" id="WP_339091633.1">
    <property type="nucleotide sequence ID" value="NZ_LR743507.1"/>
</dbReference>
<dbReference type="EMBL" id="LR743507">
    <property type="protein sequence ID" value="CAA2107140.1"/>
    <property type="molecule type" value="Genomic_DNA"/>
</dbReference>
<dbReference type="AlphaFoldDB" id="A0A679J7N6"/>